<proteinExistence type="predicted"/>
<dbReference type="Proteomes" id="UP001472677">
    <property type="component" value="Unassembled WGS sequence"/>
</dbReference>
<feature type="region of interest" description="Disordered" evidence="1">
    <location>
        <begin position="1"/>
        <end position="31"/>
    </location>
</feature>
<reference evidence="3 4" key="1">
    <citation type="journal article" date="2024" name="G3 (Bethesda)">
        <title>Genome assembly of Hibiscus sabdariffa L. provides insights into metabolisms of medicinal natural products.</title>
        <authorList>
            <person name="Kim T."/>
        </authorList>
    </citation>
    <scope>NUCLEOTIDE SEQUENCE [LARGE SCALE GENOMIC DNA]</scope>
    <source>
        <strain evidence="3">TK-2024</strain>
        <tissue evidence="3">Old leaves</tissue>
    </source>
</reference>
<comment type="caution">
    <text evidence="3">The sequence shown here is derived from an EMBL/GenBank/DDBJ whole genome shotgun (WGS) entry which is preliminary data.</text>
</comment>
<feature type="region of interest" description="Disordered" evidence="1">
    <location>
        <begin position="369"/>
        <end position="390"/>
    </location>
</feature>
<name>A0ABR2AEI9_9ROSI</name>
<gene>
    <name evidence="2" type="ORF">V6N12_057931</name>
    <name evidence="3" type="ORF">V6N12_057980</name>
</gene>
<evidence type="ECO:0000313" key="4">
    <source>
        <dbReference type="Proteomes" id="UP001472677"/>
    </source>
</evidence>
<feature type="region of interest" description="Disordered" evidence="1">
    <location>
        <begin position="213"/>
        <end position="236"/>
    </location>
</feature>
<evidence type="ECO:0000313" key="3">
    <source>
        <dbReference type="EMBL" id="KAK8491551.1"/>
    </source>
</evidence>
<feature type="region of interest" description="Disordered" evidence="1">
    <location>
        <begin position="296"/>
        <end position="321"/>
    </location>
</feature>
<evidence type="ECO:0000256" key="1">
    <source>
        <dbReference type="SAM" id="MobiDB-lite"/>
    </source>
</evidence>
<evidence type="ECO:0000313" key="2">
    <source>
        <dbReference type="EMBL" id="KAK8491502.1"/>
    </source>
</evidence>
<dbReference type="EMBL" id="JBBPBM010000784">
    <property type="protein sequence ID" value="KAK8491551.1"/>
    <property type="molecule type" value="Genomic_DNA"/>
</dbReference>
<organism evidence="3 4">
    <name type="scientific">Hibiscus sabdariffa</name>
    <name type="common">roselle</name>
    <dbReference type="NCBI Taxonomy" id="183260"/>
    <lineage>
        <taxon>Eukaryota</taxon>
        <taxon>Viridiplantae</taxon>
        <taxon>Streptophyta</taxon>
        <taxon>Embryophyta</taxon>
        <taxon>Tracheophyta</taxon>
        <taxon>Spermatophyta</taxon>
        <taxon>Magnoliopsida</taxon>
        <taxon>eudicotyledons</taxon>
        <taxon>Gunneridae</taxon>
        <taxon>Pentapetalae</taxon>
        <taxon>rosids</taxon>
        <taxon>malvids</taxon>
        <taxon>Malvales</taxon>
        <taxon>Malvaceae</taxon>
        <taxon>Malvoideae</taxon>
        <taxon>Hibiscus</taxon>
    </lineage>
</organism>
<keyword evidence="4" id="KW-1185">Reference proteome</keyword>
<feature type="compositionally biased region" description="Basic and acidic residues" evidence="1">
    <location>
        <begin position="9"/>
        <end position="21"/>
    </location>
</feature>
<sequence length="475" mass="53075">MNENACQGIEREDRPDERSTELHPYSPGPCTSLSPGGWPPILDLPIFKKIPGSIWFSIKSILLTALFKRYPLESTASFQASNELPFLRGMRHEGCISVPFRKRKEPFQSKDRGRTELQSNLTIPHKSNPRNYVLPSLPLSLLTRYKSSALSSRSTCLLACSYLSFLSSLAPYGSATVMLGRASLPMSRSSTFRPVLADRTKLPLEKASLRELDWSDARSEPDRPERESQERVDERRSPIRGWSVKTSVEALSFQTQFVTPSLRPYLLSLVASLTLQISLIFTMTRPDLTGGRESLSANSLDGQSTLGRDPIQPGNITSYSGRQGSKAVAATDEGKLLLLSLSRWSFFSSLKPGAGLLLPDSIHSLITLSQSPTRARDKGKKRAESRERNQKNFPRAGMWCWDRTYIPRKGYRRMESPGPVPYQELLERLAQGGFKEIDYNHVSHDKNRNADALAILAALTHAPKQGVIKSFDGLH</sequence>
<feature type="compositionally biased region" description="Polar residues" evidence="1">
    <location>
        <begin position="296"/>
        <end position="306"/>
    </location>
</feature>
<dbReference type="EMBL" id="JBBPBM010000784">
    <property type="protein sequence ID" value="KAK8491502.1"/>
    <property type="molecule type" value="Genomic_DNA"/>
</dbReference>
<accession>A0ABR2AEI9</accession>
<protein>
    <submittedName>
        <fullName evidence="3">Uncharacterized protein</fullName>
    </submittedName>
</protein>